<organism evidence="16 17">
    <name type="scientific">Notechis scutatus</name>
    <name type="common">mainland tiger snake</name>
    <dbReference type="NCBI Taxonomy" id="8663"/>
    <lineage>
        <taxon>Eukaryota</taxon>
        <taxon>Metazoa</taxon>
        <taxon>Chordata</taxon>
        <taxon>Craniata</taxon>
        <taxon>Vertebrata</taxon>
        <taxon>Euteleostomi</taxon>
        <taxon>Lepidosauria</taxon>
        <taxon>Squamata</taxon>
        <taxon>Bifurcata</taxon>
        <taxon>Unidentata</taxon>
        <taxon>Episquamata</taxon>
        <taxon>Toxicofera</taxon>
        <taxon>Serpentes</taxon>
        <taxon>Colubroidea</taxon>
        <taxon>Elapidae</taxon>
        <taxon>Hydrophiinae</taxon>
        <taxon>Notechis</taxon>
    </lineage>
</organism>
<protein>
    <submittedName>
        <fullName evidence="17">P2X purinoceptor 5-like</fullName>
    </submittedName>
</protein>
<evidence type="ECO:0000313" key="17">
    <source>
        <dbReference type="RefSeq" id="XP_026544295.1"/>
    </source>
</evidence>
<keyword evidence="5 15" id="KW-0812">Transmembrane</keyword>
<dbReference type="RefSeq" id="XP_026544295.1">
    <property type="nucleotide sequence ID" value="XM_026688510.1"/>
</dbReference>
<evidence type="ECO:0000256" key="6">
    <source>
        <dbReference type="ARBA" id="ARBA00022989"/>
    </source>
</evidence>
<dbReference type="Gene3D" id="2.60.490.10">
    <property type="entry name" value="atp-gated p2x4 ion channel domain"/>
    <property type="match status" value="1"/>
</dbReference>
<dbReference type="PROSITE" id="PS01212">
    <property type="entry name" value="P2X_RECEPTOR"/>
    <property type="match status" value="1"/>
</dbReference>
<dbReference type="PRINTS" id="PR01307">
    <property type="entry name" value="P2XRECEPTOR"/>
</dbReference>
<dbReference type="GO" id="GO:0070588">
    <property type="term" value="P:calcium ion transmembrane transport"/>
    <property type="evidence" value="ECO:0007669"/>
    <property type="project" value="TreeGrafter"/>
</dbReference>
<keyword evidence="11" id="KW-1071">Ligand-gated ion channel</keyword>
<dbReference type="Pfam" id="PF00864">
    <property type="entry name" value="P2X_receptor"/>
    <property type="match status" value="1"/>
</dbReference>
<evidence type="ECO:0000313" key="16">
    <source>
        <dbReference type="Proteomes" id="UP000504612"/>
    </source>
</evidence>
<evidence type="ECO:0000256" key="1">
    <source>
        <dbReference type="ARBA" id="ARBA00004651"/>
    </source>
</evidence>
<dbReference type="GO" id="GO:0033198">
    <property type="term" value="P:response to ATP"/>
    <property type="evidence" value="ECO:0007669"/>
    <property type="project" value="InterPro"/>
</dbReference>
<feature type="transmembrane region" description="Helical" evidence="15">
    <location>
        <begin position="94"/>
        <end position="112"/>
    </location>
</feature>
<proteinExistence type="inferred from homology"/>
<dbReference type="InterPro" id="IPR027309">
    <property type="entry name" value="P2X_extracellular_dom_sf"/>
</dbReference>
<keyword evidence="12" id="KW-0407">Ion channel</keyword>
<dbReference type="GO" id="GO:0005886">
    <property type="term" value="C:plasma membrane"/>
    <property type="evidence" value="ECO:0007669"/>
    <property type="project" value="UniProtKB-SubCell"/>
</dbReference>
<keyword evidence="9" id="KW-1015">Disulfide bond</keyword>
<feature type="non-terminal residue" evidence="17">
    <location>
        <position position="1"/>
    </location>
</feature>
<evidence type="ECO:0000256" key="13">
    <source>
        <dbReference type="ARBA" id="ARBA00036634"/>
    </source>
</evidence>
<comment type="catalytic activity">
    <reaction evidence="13">
        <text>Ca(2+)(in) = Ca(2+)(out)</text>
        <dbReference type="Rhea" id="RHEA:29671"/>
        <dbReference type="ChEBI" id="CHEBI:29108"/>
    </reaction>
</comment>
<sequence length="166" mass="18532">GGVIGIQIEWDCNLDKKPSECNPHYSFSRLDNNVAEKSVSSGYNFRFAKYYRNAAGVDFRMLIKAYGIRFDIMVNGKAGKFNIIPTVINVGSSLALMGVGAFLCDLVLLYLLRKSQFYRGKKYEEVRLNTQNTLPASTVDGNQSGNQSEDSLSQLDQPEKLQTVET</sequence>
<feature type="compositionally biased region" description="Polar residues" evidence="14">
    <location>
        <begin position="134"/>
        <end position="156"/>
    </location>
</feature>
<dbReference type="Proteomes" id="UP000504612">
    <property type="component" value="Unplaced"/>
</dbReference>
<dbReference type="PANTHER" id="PTHR10125:SF12">
    <property type="entry name" value="P2X PURINOCEPTOR 5"/>
    <property type="match status" value="1"/>
</dbReference>
<dbReference type="PANTHER" id="PTHR10125">
    <property type="entry name" value="P2X PURINOCEPTOR"/>
    <property type="match status" value="1"/>
</dbReference>
<name>A0A6J1VMS8_9SAUR</name>
<evidence type="ECO:0000256" key="7">
    <source>
        <dbReference type="ARBA" id="ARBA00023065"/>
    </source>
</evidence>
<dbReference type="KEGG" id="nss:113426156"/>
<evidence type="ECO:0000256" key="4">
    <source>
        <dbReference type="ARBA" id="ARBA00022475"/>
    </source>
</evidence>
<dbReference type="InterPro" id="IPR053792">
    <property type="entry name" value="P2X_RECEPTOR_CS"/>
</dbReference>
<keyword evidence="16" id="KW-1185">Reference proteome</keyword>
<evidence type="ECO:0000256" key="8">
    <source>
        <dbReference type="ARBA" id="ARBA00023136"/>
    </source>
</evidence>
<keyword evidence="10" id="KW-0325">Glycoprotein</keyword>
<dbReference type="AlphaFoldDB" id="A0A6J1VMS8"/>
<evidence type="ECO:0000256" key="14">
    <source>
        <dbReference type="SAM" id="MobiDB-lite"/>
    </source>
</evidence>
<keyword evidence="8 15" id="KW-0472">Membrane</keyword>
<evidence type="ECO:0000256" key="11">
    <source>
        <dbReference type="ARBA" id="ARBA00023286"/>
    </source>
</evidence>
<dbReference type="InterPro" id="IPR001429">
    <property type="entry name" value="P2X_purnocptor"/>
</dbReference>
<dbReference type="GeneID" id="113426156"/>
<keyword evidence="7" id="KW-0406">Ion transport</keyword>
<evidence type="ECO:0000256" key="10">
    <source>
        <dbReference type="ARBA" id="ARBA00023180"/>
    </source>
</evidence>
<keyword evidence="4" id="KW-1003">Cell membrane</keyword>
<keyword evidence="3" id="KW-0813">Transport</keyword>
<dbReference type="GO" id="GO:0001614">
    <property type="term" value="F:purinergic nucleotide receptor activity"/>
    <property type="evidence" value="ECO:0007669"/>
    <property type="project" value="InterPro"/>
</dbReference>
<evidence type="ECO:0000256" key="5">
    <source>
        <dbReference type="ARBA" id="ARBA00022692"/>
    </source>
</evidence>
<reference evidence="17" key="1">
    <citation type="submission" date="2025-08" db="UniProtKB">
        <authorList>
            <consortium name="RefSeq"/>
        </authorList>
    </citation>
    <scope>IDENTIFICATION</scope>
</reference>
<keyword evidence="6 15" id="KW-1133">Transmembrane helix</keyword>
<dbReference type="InterPro" id="IPR059116">
    <property type="entry name" value="P2X_receptor"/>
</dbReference>
<evidence type="ECO:0000256" key="12">
    <source>
        <dbReference type="ARBA" id="ARBA00023303"/>
    </source>
</evidence>
<dbReference type="GO" id="GO:0004931">
    <property type="term" value="F:extracellularly ATP-gated monoatomic cation channel activity"/>
    <property type="evidence" value="ECO:0007669"/>
    <property type="project" value="InterPro"/>
</dbReference>
<evidence type="ECO:0000256" key="15">
    <source>
        <dbReference type="SAM" id="Phobius"/>
    </source>
</evidence>
<dbReference type="GO" id="GO:0098794">
    <property type="term" value="C:postsynapse"/>
    <property type="evidence" value="ECO:0007669"/>
    <property type="project" value="GOC"/>
</dbReference>
<comment type="subcellular location">
    <subcellularLocation>
        <location evidence="1">Cell membrane</location>
        <topology evidence="1">Multi-pass membrane protein</topology>
    </subcellularLocation>
</comment>
<feature type="region of interest" description="Disordered" evidence="14">
    <location>
        <begin position="134"/>
        <end position="166"/>
    </location>
</feature>
<accession>A0A6J1VMS8</accession>
<comment type="similarity">
    <text evidence="2">Belongs to the P2X receptor family.</text>
</comment>
<gene>
    <name evidence="17" type="primary">LOC113426156</name>
</gene>
<evidence type="ECO:0000256" key="2">
    <source>
        <dbReference type="ARBA" id="ARBA00009848"/>
    </source>
</evidence>
<evidence type="ECO:0000256" key="9">
    <source>
        <dbReference type="ARBA" id="ARBA00023157"/>
    </source>
</evidence>
<evidence type="ECO:0000256" key="3">
    <source>
        <dbReference type="ARBA" id="ARBA00022448"/>
    </source>
</evidence>